<proteinExistence type="predicted"/>
<dbReference type="AlphaFoldDB" id="A0A1J5QAD2"/>
<name>A0A1J5QAD2_9ZZZZ</name>
<comment type="caution">
    <text evidence="1">The sequence shown here is derived from an EMBL/GenBank/DDBJ whole genome shotgun (WGS) entry which is preliminary data.</text>
</comment>
<accession>A0A1J5QAD2</accession>
<protein>
    <submittedName>
        <fullName evidence="1">Uncharacterized protein</fullName>
    </submittedName>
</protein>
<sequence>MTFLDDVAAALVRAGRSLEVDPALSTIDVSSAAAGQVLAVVRPIARAVTFYVVHPVLVPAVSVAAVSELVVRATADLVDASLELDLATGAVAVRFGVVLGELDLAEDDLAELLDAGLDTVETAAAQYTGAIADVLAGVEPRTASTAVRRAPVDLLAAELDDA</sequence>
<evidence type="ECO:0000313" key="1">
    <source>
        <dbReference type="EMBL" id="OIQ80146.1"/>
    </source>
</evidence>
<organism evidence="1">
    <name type="scientific">mine drainage metagenome</name>
    <dbReference type="NCBI Taxonomy" id="410659"/>
    <lineage>
        <taxon>unclassified sequences</taxon>
        <taxon>metagenomes</taxon>
        <taxon>ecological metagenomes</taxon>
    </lineage>
</organism>
<gene>
    <name evidence="1" type="ORF">GALL_381010</name>
</gene>
<dbReference type="EMBL" id="MLJW01001102">
    <property type="protein sequence ID" value="OIQ80146.1"/>
    <property type="molecule type" value="Genomic_DNA"/>
</dbReference>
<reference evidence="1" key="1">
    <citation type="submission" date="2016-10" db="EMBL/GenBank/DDBJ databases">
        <title>Sequence of Gallionella enrichment culture.</title>
        <authorList>
            <person name="Poehlein A."/>
            <person name="Muehling M."/>
            <person name="Daniel R."/>
        </authorList>
    </citation>
    <scope>NUCLEOTIDE SEQUENCE</scope>
</reference>